<feature type="domain" description="Flagellar basal body rod protein N-terminal" evidence="8">
    <location>
        <begin position="10"/>
        <end position="36"/>
    </location>
</feature>
<proteinExistence type="inferred from homology"/>
<dbReference type="InterPro" id="IPR053927">
    <property type="entry name" value="FlgK_helical"/>
</dbReference>
<dbReference type="SUPFAM" id="SSF64518">
    <property type="entry name" value="Phase 1 flagellin"/>
    <property type="match status" value="1"/>
</dbReference>
<comment type="similarity">
    <text evidence="3 7">Belongs to the flagella basal body rod proteins family.</text>
</comment>
<evidence type="ECO:0000256" key="3">
    <source>
        <dbReference type="ARBA" id="ARBA00009677"/>
    </source>
</evidence>
<dbReference type="GO" id="GO:0044780">
    <property type="term" value="P:bacterial-type flagellum assembly"/>
    <property type="evidence" value="ECO:0007669"/>
    <property type="project" value="InterPro"/>
</dbReference>
<keyword evidence="5 7" id="KW-0964">Secreted</keyword>
<evidence type="ECO:0000256" key="4">
    <source>
        <dbReference type="ARBA" id="ARBA00016244"/>
    </source>
</evidence>
<dbReference type="Pfam" id="PF22638">
    <property type="entry name" value="FlgK_D1"/>
    <property type="match status" value="1"/>
</dbReference>
<keyword evidence="11" id="KW-0282">Flagellum</keyword>
<dbReference type="NCBIfam" id="TIGR02492">
    <property type="entry name" value="flgK_ends"/>
    <property type="match status" value="1"/>
</dbReference>
<dbReference type="EMBL" id="AP013035">
    <property type="protein sequence ID" value="BAT71409.1"/>
    <property type="molecule type" value="Genomic_DNA"/>
</dbReference>
<evidence type="ECO:0000256" key="7">
    <source>
        <dbReference type="RuleBase" id="RU362065"/>
    </source>
</evidence>
<dbReference type="PATRIC" id="fig|1298851.3.peg.626"/>
<evidence type="ECO:0000313" key="12">
    <source>
        <dbReference type="Proteomes" id="UP000063234"/>
    </source>
</evidence>
<evidence type="ECO:0000256" key="1">
    <source>
        <dbReference type="ARBA" id="ARBA00004365"/>
    </source>
</evidence>
<dbReference type="RefSeq" id="WP_068549359.1">
    <property type="nucleotide sequence ID" value="NZ_AP013035.1"/>
</dbReference>
<evidence type="ECO:0000256" key="2">
    <source>
        <dbReference type="ARBA" id="ARBA00004613"/>
    </source>
</evidence>
<sequence>MTLFGLLGIGRSSIMAHQKAMAVAGENLANINTPGYVRRRPVFNESFGYTDGRLYYGTGVDLETIERVTDKVLDRRLTFEKSEAGFWTALEDVSTSVEAIFNEPQNLGLSDVLNSFWEAWQSLSVSPEGSTERNQVVEKAKQLVDTFQEVRSSLEKVVSDGVDKVRDWVTHVNEVIKEVAQLNQRIKETEVGGQTANDLRDRLYKDLKELSELTGAYYYEGESGVQVYLDNGVMLVDGSNYNELEFEEGDFLRKTVGILNDRVYKNEVEFEKNYLKLTVSGEDVTVIVKGKIGGTINGMISFADEYLSKVGTLASEIAYQVNRIHVAGIGAQKVNSFTSEANVTDASAPLRQQKSLFFEDRLQRGAFEVRVWDDNGNLVESRMIDVDPYDSLNTIVDRINKMKNVSAYVTQDGKLVIASSGSYTLSFGSDSSGFLTSMGINTFFTGDSIFDFDVATAIKANNMLVAAGSTPNLGDNSVALAIAQLNSAKVMENGRTFGEYYDNMVGEIGAKVARVKDVKEDTESFVNFLQDKWESVSGVNIDEEMTNLMKYQRAFEAAARYITTVDEMIDRVVNGMGVVGR</sequence>
<dbReference type="KEGG" id="ttk:TST_0603"/>
<keyword evidence="6 7" id="KW-0975">Bacterial flagellum</keyword>
<reference evidence="12" key="1">
    <citation type="journal article" date="2018" name="Science">
        <title>A primordial and reversible TCA cycle in a facultatively chemolithoautotrophic thermophile.</title>
        <authorList>
            <person name="Nunoura T."/>
            <person name="Chikaraishi Y."/>
            <person name="Izaki R."/>
            <person name="Suwa T."/>
            <person name="Sato T."/>
            <person name="Harada T."/>
            <person name="Mori K."/>
            <person name="Kato Y."/>
            <person name="Miyazaki M."/>
            <person name="Shimamura S."/>
            <person name="Yanagawa K."/>
            <person name="Shuto A."/>
            <person name="Ohkouchi N."/>
            <person name="Fujita N."/>
            <person name="Takaki Y."/>
            <person name="Atomi H."/>
            <person name="Takai K."/>
        </authorList>
    </citation>
    <scope>NUCLEOTIDE SEQUENCE [LARGE SCALE GENOMIC DNA]</scope>
    <source>
        <strain evidence="12">DSM 17441 / JCM 13301 / NBRC 103674 / ABI70S6</strain>
    </source>
</reference>
<dbReference type="PRINTS" id="PR01005">
    <property type="entry name" value="FLGHOOKAP1"/>
</dbReference>
<organism evidence="11 12">
    <name type="scientific">Thermosulfidibacter takaii (strain DSM 17441 / JCM 13301 / NBRC 103674 / ABI70S6)</name>
    <dbReference type="NCBI Taxonomy" id="1298851"/>
    <lineage>
        <taxon>Bacteria</taxon>
        <taxon>Pseudomonadati</taxon>
        <taxon>Thermosulfidibacterota</taxon>
        <taxon>Thermosulfidibacteria</taxon>
        <taxon>Thermosulfidibacterales</taxon>
        <taxon>Thermosulfidibacteraceae</taxon>
    </lineage>
</organism>
<dbReference type="Pfam" id="PF00460">
    <property type="entry name" value="Flg_bb_rod"/>
    <property type="match status" value="1"/>
</dbReference>
<keyword evidence="12" id="KW-1185">Reference proteome</keyword>
<dbReference type="PANTHER" id="PTHR30033">
    <property type="entry name" value="FLAGELLAR HOOK-ASSOCIATED PROTEIN 1"/>
    <property type="match status" value="1"/>
</dbReference>
<dbReference type="GO" id="GO:0005198">
    <property type="term" value="F:structural molecule activity"/>
    <property type="evidence" value="ECO:0007669"/>
    <property type="project" value="UniProtKB-UniRule"/>
</dbReference>
<evidence type="ECO:0000256" key="5">
    <source>
        <dbReference type="ARBA" id="ARBA00022525"/>
    </source>
</evidence>
<dbReference type="AlphaFoldDB" id="A0A0S3QT00"/>
<evidence type="ECO:0000259" key="9">
    <source>
        <dbReference type="Pfam" id="PF06429"/>
    </source>
</evidence>
<comment type="subcellular location">
    <subcellularLocation>
        <location evidence="1 7">Bacterial flagellum</location>
    </subcellularLocation>
    <subcellularLocation>
        <location evidence="2 7">Secreted</location>
    </subcellularLocation>
</comment>
<keyword evidence="11" id="KW-0966">Cell projection</keyword>
<evidence type="ECO:0000313" key="11">
    <source>
        <dbReference type="EMBL" id="BAT71409.1"/>
    </source>
</evidence>
<evidence type="ECO:0000259" key="10">
    <source>
        <dbReference type="Pfam" id="PF22638"/>
    </source>
</evidence>
<dbReference type="OrthoDB" id="9802553at2"/>
<dbReference type="InterPro" id="IPR010930">
    <property type="entry name" value="Flg_bb/hook_C_dom"/>
</dbReference>
<dbReference type="GO" id="GO:0009424">
    <property type="term" value="C:bacterial-type flagellum hook"/>
    <property type="evidence" value="ECO:0007669"/>
    <property type="project" value="UniProtKB-UniRule"/>
</dbReference>
<feature type="domain" description="Flagellar hook-associated protein FlgK helical" evidence="10">
    <location>
        <begin position="96"/>
        <end position="332"/>
    </location>
</feature>
<dbReference type="GO" id="GO:0005576">
    <property type="term" value="C:extracellular region"/>
    <property type="evidence" value="ECO:0007669"/>
    <property type="project" value="UniProtKB-SubCell"/>
</dbReference>
<dbReference type="Proteomes" id="UP000063234">
    <property type="component" value="Chromosome"/>
</dbReference>
<protein>
    <recommendedName>
        <fullName evidence="4 7">Flagellar hook-associated protein 1</fullName>
        <shortName evidence="7">HAP1</shortName>
    </recommendedName>
</protein>
<keyword evidence="11" id="KW-0969">Cilium</keyword>
<dbReference type="InterPro" id="IPR001444">
    <property type="entry name" value="Flag_bb_rod_N"/>
</dbReference>
<evidence type="ECO:0000259" key="8">
    <source>
        <dbReference type="Pfam" id="PF00460"/>
    </source>
</evidence>
<dbReference type="STRING" id="1298851.TST_0603"/>
<gene>
    <name evidence="7 11" type="primary">flgK</name>
    <name evidence="11" type="ORF">TST_0603</name>
</gene>
<feature type="domain" description="Flagellar basal-body/hook protein C-terminal" evidence="9">
    <location>
        <begin position="536"/>
        <end position="573"/>
    </location>
</feature>
<dbReference type="PANTHER" id="PTHR30033:SF1">
    <property type="entry name" value="FLAGELLAR HOOK-ASSOCIATED PROTEIN 1"/>
    <property type="match status" value="1"/>
</dbReference>
<accession>A0A0S3QT00</accession>
<dbReference type="Pfam" id="PF06429">
    <property type="entry name" value="Flg_bbr_C"/>
    <property type="match status" value="1"/>
</dbReference>
<dbReference type="InterPro" id="IPR002371">
    <property type="entry name" value="FlgK"/>
</dbReference>
<evidence type="ECO:0000256" key="6">
    <source>
        <dbReference type="ARBA" id="ARBA00023143"/>
    </source>
</evidence>
<name>A0A0S3QT00_THET7</name>